<feature type="domain" description="MucBP" evidence="4">
    <location>
        <begin position="224"/>
        <end position="263"/>
    </location>
</feature>
<evidence type="ECO:0008006" key="7">
    <source>
        <dbReference type="Google" id="ProtNLM"/>
    </source>
</evidence>
<dbReference type="Pfam" id="PF06458">
    <property type="entry name" value="MucBP"/>
    <property type="match status" value="1"/>
</dbReference>
<name>A0ABC9TNZ8_ENTFL</name>
<evidence type="ECO:0000313" key="5">
    <source>
        <dbReference type="EMBL" id="EPI11391.1"/>
    </source>
</evidence>
<dbReference type="InterPro" id="IPR009459">
    <property type="entry name" value="MucBP_dom"/>
</dbReference>
<evidence type="ECO:0000256" key="2">
    <source>
        <dbReference type="SAM" id="SignalP"/>
    </source>
</evidence>
<feature type="signal peptide" evidence="2">
    <location>
        <begin position="1"/>
        <end position="39"/>
    </location>
</feature>
<feature type="chain" id="PRO_5044771634" description="Carbohydrate binding domain protein" evidence="2">
    <location>
        <begin position="40"/>
        <end position="263"/>
    </location>
</feature>
<dbReference type="Proteomes" id="UP000015750">
    <property type="component" value="Unassembled WGS sequence"/>
</dbReference>
<gene>
    <name evidence="5" type="ORF">D358_00338</name>
</gene>
<comment type="caution">
    <text evidence="5">The sequence shown here is derived from an EMBL/GenBank/DDBJ whole genome shotgun (WGS) entry which is preliminary data.</text>
</comment>
<evidence type="ECO:0000256" key="1">
    <source>
        <dbReference type="ARBA" id="ARBA00022737"/>
    </source>
</evidence>
<reference evidence="5 6" key="1">
    <citation type="submission" date="2013-06" db="EMBL/GenBank/DDBJ databases">
        <authorList>
            <person name="Weinstock G."/>
            <person name="Sodergren E."/>
            <person name="Lobos E.A."/>
            <person name="Fulton L."/>
            <person name="Fulton R."/>
            <person name="Courtney L."/>
            <person name="Fronick C."/>
            <person name="O'Laughlin M."/>
            <person name="Godfrey J."/>
            <person name="Wilson R.M."/>
            <person name="Miner T."/>
            <person name="Farmer C."/>
            <person name="Delehaunty K."/>
            <person name="Cordes M."/>
            <person name="Minx P."/>
            <person name="Tomlinson C."/>
            <person name="Chen J."/>
            <person name="Wollam A."/>
            <person name="Pepin K.H."/>
            <person name="Bhonagiri V."/>
            <person name="Zhang X."/>
            <person name="Warren W."/>
            <person name="Mitreva M."/>
            <person name="Mardis E.R."/>
            <person name="Wilson R.K."/>
        </authorList>
    </citation>
    <scope>NUCLEOTIDE SEQUENCE [LARGE SCALE GENOMIC DNA]</scope>
    <source>
        <strain evidence="5 6">RP2S-4</strain>
    </source>
</reference>
<dbReference type="InterPro" id="IPR006946">
    <property type="entry name" value="DGR2-like_dom"/>
</dbReference>
<accession>A0ABC9TNZ8</accession>
<dbReference type="Gene3D" id="2.60.120.260">
    <property type="entry name" value="Galactose-binding domain-like"/>
    <property type="match status" value="1"/>
</dbReference>
<organism evidence="5 6">
    <name type="scientific">Enterococcus faecalis RP2S-4</name>
    <dbReference type="NCBI Taxonomy" id="1244145"/>
    <lineage>
        <taxon>Bacteria</taxon>
        <taxon>Bacillati</taxon>
        <taxon>Bacillota</taxon>
        <taxon>Bacilli</taxon>
        <taxon>Lactobacillales</taxon>
        <taxon>Enterococcaceae</taxon>
        <taxon>Enterococcus</taxon>
    </lineage>
</organism>
<keyword evidence="1" id="KW-0677">Repeat</keyword>
<feature type="domain" description="DUF642" evidence="3">
    <location>
        <begin position="62"/>
        <end position="215"/>
    </location>
</feature>
<evidence type="ECO:0000313" key="6">
    <source>
        <dbReference type="Proteomes" id="UP000015750"/>
    </source>
</evidence>
<dbReference type="AlphaFoldDB" id="A0ABC9TNZ8"/>
<sequence length="263" mass="29049">MDNLIYSVDNTVYRRNKMKKILISALLSIQMIVPSIAVSAETIGTQEASDNLKSRTDIPINLINGGFEQPGNISNVEMYDQTSVPGWNTTASDNLIEFQKDGFEYISAYEGSQWAELNATRAGALWQDVATKPGSIVYWQVAHRGRLGTDTAKVRFGKPGSNLTEIATMTTDQQWKLYSGYYKIPVGQTTTRFQFEASSTATGDDTVGNLIDDIKFTSQYTASKVYVDYVDGKGNKLTDSETLVGDEGTDYTTTEKKITGYVL</sequence>
<evidence type="ECO:0000259" key="3">
    <source>
        <dbReference type="Pfam" id="PF04862"/>
    </source>
</evidence>
<keyword evidence="2" id="KW-0732">Signal</keyword>
<protein>
    <recommendedName>
        <fullName evidence="7">Carbohydrate binding domain protein</fullName>
    </recommendedName>
</protein>
<evidence type="ECO:0000259" key="4">
    <source>
        <dbReference type="Pfam" id="PF06458"/>
    </source>
</evidence>
<dbReference type="Gene3D" id="3.10.20.320">
    <property type="entry name" value="Putative peptidoglycan bound protein (lpxtg motif)"/>
    <property type="match status" value="1"/>
</dbReference>
<dbReference type="Pfam" id="PF04862">
    <property type="entry name" value="DUF642"/>
    <property type="match status" value="1"/>
</dbReference>
<feature type="non-terminal residue" evidence="5">
    <location>
        <position position="263"/>
    </location>
</feature>
<dbReference type="EMBL" id="ATIR01000012">
    <property type="protein sequence ID" value="EPI11391.1"/>
    <property type="molecule type" value="Genomic_DNA"/>
</dbReference>
<proteinExistence type="predicted"/>